<dbReference type="Pfam" id="PF21190">
    <property type="entry name" value="Bbp16"/>
    <property type="match status" value="1"/>
</dbReference>
<dbReference type="InterPro" id="IPR048922">
    <property type="entry name" value="Bbp16"/>
</dbReference>
<evidence type="ECO:0000313" key="1">
    <source>
        <dbReference type="EMBL" id="KKM99127.1"/>
    </source>
</evidence>
<reference evidence="1" key="1">
    <citation type="journal article" date="2015" name="Nature">
        <title>Complex archaea that bridge the gap between prokaryotes and eukaryotes.</title>
        <authorList>
            <person name="Spang A."/>
            <person name="Saw J.H."/>
            <person name="Jorgensen S.L."/>
            <person name="Zaremba-Niedzwiedzka K."/>
            <person name="Martijn J."/>
            <person name="Lind A.E."/>
            <person name="van Eijk R."/>
            <person name="Schleper C."/>
            <person name="Guy L."/>
            <person name="Ettema T.J."/>
        </authorList>
    </citation>
    <scope>NUCLEOTIDE SEQUENCE</scope>
</reference>
<comment type="caution">
    <text evidence="1">The sequence shown here is derived from an EMBL/GenBank/DDBJ whole genome shotgun (WGS) entry which is preliminary data.</text>
</comment>
<dbReference type="AlphaFoldDB" id="A0A0F9Q124"/>
<gene>
    <name evidence="1" type="ORF">LCGC14_1151040</name>
</gene>
<dbReference type="EMBL" id="LAZR01005533">
    <property type="protein sequence ID" value="KKM99127.1"/>
    <property type="molecule type" value="Genomic_DNA"/>
</dbReference>
<name>A0A0F9Q124_9ZZZZ</name>
<dbReference type="Gene3D" id="2.60.120.1110">
    <property type="match status" value="1"/>
</dbReference>
<sequence length="152" mass="16176">MAIFDAMFELSDNQDIGTSTITEATAASNVINWSNSDLEMGAGEPLWMNIRMGTEALLSSGSATLTVDLKRETDGTIDTDSTTIQSVTIAKASLTAGAWILRQPLPYNVDEDAFFGILYTMNTAVASAGTVDAWIDHGPQSSFDTQVSASNI</sequence>
<protein>
    <submittedName>
        <fullName evidence="1">Uncharacterized protein</fullName>
    </submittedName>
</protein>
<accession>A0A0F9Q124</accession>
<organism evidence="1">
    <name type="scientific">marine sediment metagenome</name>
    <dbReference type="NCBI Taxonomy" id="412755"/>
    <lineage>
        <taxon>unclassified sequences</taxon>
        <taxon>metagenomes</taxon>
        <taxon>ecological metagenomes</taxon>
    </lineage>
</organism>
<proteinExistence type="predicted"/>